<proteinExistence type="predicted"/>
<evidence type="ECO:0000313" key="1">
    <source>
        <dbReference type="EMBL" id="KAA8648751.1"/>
    </source>
</evidence>
<accession>A0A5M9MNY4</accession>
<dbReference type="EMBL" id="QUQM01000003">
    <property type="protein sequence ID" value="KAA8648751.1"/>
    <property type="molecule type" value="Genomic_DNA"/>
</dbReference>
<name>A0A5M9MNY4_9EURO</name>
<reference evidence="1 2" key="1">
    <citation type="submission" date="2019-08" db="EMBL/GenBank/DDBJ databases">
        <title>The genome sequence of a newly discovered highly antifungal drug resistant Aspergillus species, Aspergillus tanneri NIH 1004.</title>
        <authorList>
            <person name="Mounaud S."/>
            <person name="Singh I."/>
            <person name="Joardar V."/>
            <person name="Pakala S."/>
            <person name="Pakala S."/>
            <person name="Venepally P."/>
            <person name="Chung J.K."/>
            <person name="Losada L."/>
            <person name="Nierman W.C."/>
        </authorList>
    </citation>
    <scope>NUCLEOTIDE SEQUENCE [LARGE SCALE GENOMIC DNA]</scope>
    <source>
        <strain evidence="1 2">NIH1004</strain>
    </source>
</reference>
<sequence>MRLFNKFHVVCALAVCSILLSAWLLASQHYFRRAPSVNPAYGFRTAKTFDRRLVVFGDSWSDNNSRGNLQGSVWTEWLCSMFSCHHENLAVTAKSLRGTQIGSVVDNSELSAILLSLSKSPVADFKTQVGRWTAAESEILEQLAGDEGAIINRLNRTIVAVSFGVWDLWNMMGKDYDEALKSVDHSIDVIFEQLDSLSQSLGTEELKVILTLAPDVSFFPAFKPAGEKRVTRHKHIVLIMDHWNKRLRESAEKWNHGIIYLFDTNSFLVDLIRDRQLYDAGIEEANGLGKNLNPGWENVDGPCVENGQQLVVTSEVKKCENPEKYLFWYGQSAMGLIDSI</sequence>
<evidence type="ECO:0000313" key="2">
    <source>
        <dbReference type="Proteomes" id="UP000324241"/>
    </source>
</evidence>
<dbReference type="InterPro" id="IPR036514">
    <property type="entry name" value="SGNH_hydro_sf"/>
</dbReference>
<dbReference type="Gene3D" id="3.40.50.1110">
    <property type="entry name" value="SGNH hydrolase"/>
    <property type="match status" value="1"/>
</dbReference>
<protein>
    <submittedName>
        <fullName evidence="1">Uncharacterized protein</fullName>
    </submittedName>
</protein>
<comment type="caution">
    <text evidence="1">The sequence shown here is derived from an EMBL/GenBank/DDBJ whole genome shotgun (WGS) entry which is preliminary data.</text>
</comment>
<dbReference type="OrthoDB" id="5278722at2759"/>
<dbReference type="Proteomes" id="UP000324241">
    <property type="component" value="Unassembled WGS sequence"/>
</dbReference>
<gene>
    <name evidence="1" type="ORF">ATNIH1004_004636</name>
</gene>
<dbReference type="GeneID" id="54327338"/>
<dbReference type="SUPFAM" id="SSF52266">
    <property type="entry name" value="SGNH hydrolase"/>
    <property type="match status" value="1"/>
</dbReference>
<dbReference type="VEuPathDB" id="FungiDB:EYZ11_006122"/>
<dbReference type="RefSeq" id="XP_033428112.1">
    <property type="nucleotide sequence ID" value="XM_033569306.1"/>
</dbReference>
<organism evidence="1 2">
    <name type="scientific">Aspergillus tanneri</name>
    <dbReference type="NCBI Taxonomy" id="1220188"/>
    <lineage>
        <taxon>Eukaryota</taxon>
        <taxon>Fungi</taxon>
        <taxon>Dikarya</taxon>
        <taxon>Ascomycota</taxon>
        <taxon>Pezizomycotina</taxon>
        <taxon>Eurotiomycetes</taxon>
        <taxon>Eurotiomycetidae</taxon>
        <taxon>Eurotiales</taxon>
        <taxon>Aspergillaceae</taxon>
        <taxon>Aspergillus</taxon>
        <taxon>Aspergillus subgen. Circumdati</taxon>
    </lineage>
</organism>
<dbReference type="AlphaFoldDB" id="A0A5M9MNY4"/>